<organism evidence="1 2">
    <name type="scientific">Euplotes crassus</name>
    <dbReference type="NCBI Taxonomy" id="5936"/>
    <lineage>
        <taxon>Eukaryota</taxon>
        <taxon>Sar</taxon>
        <taxon>Alveolata</taxon>
        <taxon>Ciliophora</taxon>
        <taxon>Intramacronucleata</taxon>
        <taxon>Spirotrichea</taxon>
        <taxon>Hypotrichia</taxon>
        <taxon>Euplotida</taxon>
        <taxon>Euplotidae</taxon>
        <taxon>Moneuplotes</taxon>
    </lineage>
</organism>
<gene>
    <name evidence="1" type="ORF">ECRASSUSDP1_LOCUS28635</name>
</gene>
<sequence length="80" mass="9378">MKGKIRNNFDKGILSYIIFKDSEENIDIYNLHSMYSNKFFRIAHRPENPMRPPVFLFFCTIKGSKLCTWSIRCRGLGNSA</sequence>
<evidence type="ECO:0000313" key="1">
    <source>
        <dbReference type="EMBL" id="CAI2387009.1"/>
    </source>
</evidence>
<reference evidence="1" key="1">
    <citation type="submission" date="2023-07" db="EMBL/GenBank/DDBJ databases">
        <authorList>
            <consortium name="AG Swart"/>
            <person name="Singh M."/>
            <person name="Singh A."/>
            <person name="Seah K."/>
            <person name="Emmerich C."/>
        </authorList>
    </citation>
    <scope>NUCLEOTIDE SEQUENCE</scope>
    <source>
        <strain evidence="1">DP1</strain>
    </source>
</reference>
<dbReference type="Proteomes" id="UP001295684">
    <property type="component" value="Unassembled WGS sequence"/>
</dbReference>
<evidence type="ECO:0000313" key="2">
    <source>
        <dbReference type="Proteomes" id="UP001295684"/>
    </source>
</evidence>
<accession>A0AAD1Y967</accession>
<keyword evidence="2" id="KW-1185">Reference proteome</keyword>
<proteinExistence type="predicted"/>
<comment type="caution">
    <text evidence="1">The sequence shown here is derived from an EMBL/GenBank/DDBJ whole genome shotgun (WGS) entry which is preliminary data.</text>
</comment>
<name>A0AAD1Y967_EUPCR</name>
<dbReference type="EMBL" id="CAMPGE010029530">
    <property type="protein sequence ID" value="CAI2387009.1"/>
    <property type="molecule type" value="Genomic_DNA"/>
</dbReference>
<dbReference type="AlphaFoldDB" id="A0AAD1Y967"/>
<protein>
    <submittedName>
        <fullName evidence="1">Uncharacterized protein</fullName>
    </submittedName>
</protein>